<name>A0A4V3CSK0_9FLAO</name>
<feature type="transmembrane region" description="Helical" evidence="1">
    <location>
        <begin position="26"/>
        <end position="47"/>
    </location>
</feature>
<dbReference type="EMBL" id="SNXR01000011">
    <property type="protein sequence ID" value="TDP60912.1"/>
    <property type="molecule type" value="Genomic_DNA"/>
</dbReference>
<evidence type="ECO:0000313" key="2">
    <source>
        <dbReference type="EMBL" id="TDP60912.1"/>
    </source>
</evidence>
<accession>A0A4V3CSK0</accession>
<keyword evidence="1" id="KW-0472">Membrane</keyword>
<proteinExistence type="predicted"/>
<keyword evidence="3" id="KW-1185">Reference proteome</keyword>
<evidence type="ECO:0000256" key="1">
    <source>
        <dbReference type="SAM" id="Phobius"/>
    </source>
</evidence>
<comment type="caution">
    <text evidence="2">The sequence shown here is derived from an EMBL/GenBank/DDBJ whole genome shotgun (WGS) entry which is preliminary data.</text>
</comment>
<keyword evidence="1" id="KW-1133">Transmembrane helix</keyword>
<organism evidence="2 3">
    <name type="scientific">Flavobacterium dankookense</name>
    <dbReference type="NCBI Taxonomy" id="706186"/>
    <lineage>
        <taxon>Bacteria</taxon>
        <taxon>Pseudomonadati</taxon>
        <taxon>Bacteroidota</taxon>
        <taxon>Flavobacteriia</taxon>
        <taxon>Flavobacteriales</taxon>
        <taxon>Flavobacteriaceae</taxon>
        <taxon>Flavobacterium</taxon>
    </lineage>
</organism>
<keyword evidence="1" id="KW-0812">Transmembrane</keyword>
<sequence>MVFQFVGVIFSQKKTFARVRNIDKGWGLGIVLLVGIANMSCRVLYIFTLSDSYSSKFYG</sequence>
<dbReference type="Proteomes" id="UP000295260">
    <property type="component" value="Unassembled WGS sequence"/>
</dbReference>
<protein>
    <submittedName>
        <fullName evidence="2">Uncharacterized protein</fullName>
    </submittedName>
</protein>
<dbReference type="AlphaFoldDB" id="A0A4V3CSK0"/>
<evidence type="ECO:0000313" key="3">
    <source>
        <dbReference type="Proteomes" id="UP000295260"/>
    </source>
</evidence>
<reference evidence="2 3" key="1">
    <citation type="submission" date="2019-03" db="EMBL/GenBank/DDBJ databases">
        <title>Genomic Encyclopedia of Archaeal and Bacterial Type Strains, Phase II (KMG-II): from individual species to whole genera.</title>
        <authorList>
            <person name="Goeker M."/>
        </authorList>
    </citation>
    <scope>NUCLEOTIDE SEQUENCE [LARGE SCALE GENOMIC DNA]</scope>
    <source>
        <strain evidence="2 3">DSM 25687</strain>
    </source>
</reference>
<gene>
    <name evidence="2" type="ORF">BC748_0514</name>
</gene>